<proteinExistence type="predicted"/>
<accession>A0ABR5TJD5</accession>
<dbReference type="Proteomes" id="UP000070633">
    <property type="component" value="Unassembled WGS sequence"/>
</dbReference>
<reference evidence="3 4" key="1">
    <citation type="journal article" date="2016" name="Sci. Rep.">
        <title>Metabolic traits of an uncultured archaeal lineage -MSBL1- from brine pools of the Red Sea.</title>
        <authorList>
            <person name="Mwirichia R."/>
            <person name="Alam I."/>
            <person name="Rashid M."/>
            <person name="Vinu M."/>
            <person name="Ba-Alawi W."/>
            <person name="Anthony Kamau A."/>
            <person name="Kamanda Ngugi D."/>
            <person name="Goker M."/>
            <person name="Klenk H.P."/>
            <person name="Bajic V."/>
            <person name="Stingl U."/>
        </authorList>
    </citation>
    <scope>NUCLEOTIDE SEQUENCE [LARGE SCALE GENOMIC DNA]</scope>
    <source>
        <strain evidence="3">SCGC-AAA382M17</strain>
    </source>
</reference>
<evidence type="ECO:0000313" key="3">
    <source>
        <dbReference type="EMBL" id="KXB08080.1"/>
    </source>
</evidence>
<dbReference type="InterPro" id="IPR005720">
    <property type="entry name" value="Dihydroorotate_DH_cat"/>
</dbReference>
<dbReference type="Gene3D" id="2.30.26.10">
    <property type="entry name" value="Dihydroorotate Dehydrogenase A, chain A, domain 2"/>
    <property type="match status" value="1"/>
</dbReference>
<dbReference type="SUPFAM" id="SSF51395">
    <property type="entry name" value="FMN-linked oxidoreductases"/>
    <property type="match status" value="1"/>
</dbReference>
<evidence type="ECO:0000259" key="2">
    <source>
        <dbReference type="Pfam" id="PF01180"/>
    </source>
</evidence>
<keyword evidence="1" id="KW-0560">Oxidoreductase</keyword>
<dbReference type="InterPro" id="IPR023359">
    <property type="entry name" value="Dihydro_DH_chainA_dom2"/>
</dbReference>
<evidence type="ECO:0000313" key="4">
    <source>
        <dbReference type="Proteomes" id="UP000070633"/>
    </source>
</evidence>
<sequence length="70" mass="7388">MQALHGVDIERGELTLRAFGGYSGPAIKPINLKCTAQAAKAVDIPIFGVGGISSWEDVVEYIMVGARAVQ</sequence>
<organism evidence="3 4">
    <name type="scientific">candidate division MSBL1 archaeon SCGC-AAA382M17</name>
    <dbReference type="NCBI Taxonomy" id="1698284"/>
    <lineage>
        <taxon>Archaea</taxon>
        <taxon>Methanobacteriati</taxon>
        <taxon>Methanobacteriota</taxon>
        <taxon>candidate division MSBL1</taxon>
    </lineage>
</organism>
<feature type="non-terminal residue" evidence="3">
    <location>
        <position position="70"/>
    </location>
</feature>
<keyword evidence="4" id="KW-1185">Reference proteome</keyword>
<feature type="domain" description="Dihydroorotate dehydrogenase catalytic" evidence="2">
    <location>
        <begin position="7"/>
        <end position="70"/>
    </location>
</feature>
<gene>
    <name evidence="3" type="ORF">AKJ55_01455</name>
</gene>
<evidence type="ECO:0000256" key="1">
    <source>
        <dbReference type="ARBA" id="ARBA00023002"/>
    </source>
</evidence>
<comment type="caution">
    <text evidence="3">The sequence shown here is derived from an EMBL/GenBank/DDBJ whole genome shotgun (WGS) entry which is preliminary data.</text>
</comment>
<dbReference type="EMBL" id="LHYI01000032">
    <property type="protein sequence ID" value="KXB08080.1"/>
    <property type="molecule type" value="Genomic_DNA"/>
</dbReference>
<protein>
    <submittedName>
        <fullName evidence="3">Dihydroorotate dehydrogenase</fullName>
    </submittedName>
</protein>
<name>A0ABR5TJD5_9EURY</name>
<dbReference type="Gene3D" id="3.20.20.70">
    <property type="entry name" value="Aldolase class I"/>
    <property type="match status" value="1"/>
</dbReference>
<dbReference type="InterPro" id="IPR013785">
    <property type="entry name" value="Aldolase_TIM"/>
</dbReference>
<dbReference type="Pfam" id="PF01180">
    <property type="entry name" value="DHO_dh"/>
    <property type="match status" value="1"/>
</dbReference>